<comment type="catalytic activity">
    <reaction evidence="1">
        <text>(7,8-dihydropterin-6-yl)methyl diphosphate + 4-aminobenzoate = 7,8-dihydropteroate + diphosphate</text>
        <dbReference type="Rhea" id="RHEA:19949"/>
        <dbReference type="ChEBI" id="CHEBI:17836"/>
        <dbReference type="ChEBI" id="CHEBI:17839"/>
        <dbReference type="ChEBI" id="CHEBI:33019"/>
        <dbReference type="ChEBI" id="CHEBI:72950"/>
        <dbReference type="EC" id="2.5.1.15"/>
    </reaction>
</comment>
<dbReference type="SUPFAM" id="SSF51717">
    <property type="entry name" value="Dihydropteroate synthetase-like"/>
    <property type="match status" value="1"/>
</dbReference>
<dbReference type="InterPro" id="IPR006390">
    <property type="entry name" value="DHP_synth_dom"/>
</dbReference>
<evidence type="ECO:0000256" key="7">
    <source>
        <dbReference type="ARBA" id="ARBA00022842"/>
    </source>
</evidence>
<dbReference type="GO" id="GO:0046656">
    <property type="term" value="P:folic acid biosynthetic process"/>
    <property type="evidence" value="ECO:0007669"/>
    <property type="project" value="UniProtKB-KW"/>
</dbReference>
<dbReference type="EC" id="2.5.1.15" evidence="4"/>
<dbReference type="GO" id="GO:0005829">
    <property type="term" value="C:cytosol"/>
    <property type="evidence" value="ECO:0007669"/>
    <property type="project" value="TreeGrafter"/>
</dbReference>
<dbReference type="Gene3D" id="3.20.20.20">
    <property type="entry name" value="Dihydropteroate synthase-like"/>
    <property type="match status" value="1"/>
</dbReference>
<evidence type="ECO:0000256" key="5">
    <source>
        <dbReference type="ARBA" id="ARBA00022679"/>
    </source>
</evidence>
<sequence>MSPDSTHDVGTRERGTGQRATPHLAELLGPVGQARAVRHVADEGPLAHFVGARASVGTSTGTSVGTSVRIDALDAALAATRAGADHTDPELAERVHLARVRAAARSSRPSDRRPAIWGVLNVTPDSFSDGGRWADPALAVERGLALEAEGADVIDVGGESTRPGADPVDAREEARRVLPVITALAAALGTASISIDTLKADVARRAVDAGASWINDPSGGDADAAMLDAAATSSARYVCMHMRGTPRTMQRRPHFDDAVGEVCEELRAKLWRCLEAGIEPERLWADPGLGFGKRLEDNLDLMGRLGELTSLGVPLLVGASRKSFVGALSGVATPNERLAGSLAAATLLAERGASALRVHDVAPTAQALDVARGILGASRPCGGGA</sequence>
<dbReference type="PROSITE" id="PS00792">
    <property type="entry name" value="DHPS_1"/>
    <property type="match status" value="1"/>
</dbReference>
<dbReference type="AlphaFoldDB" id="A0A518D1Y9"/>
<evidence type="ECO:0000313" key="12">
    <source>
        <dbReference type="Proteomes" id="UP000319342"/>
    </source>
</evidence>
<dbReference type="InterPro" id="IPR011005">
    <property type="entry name" value="Dihydropteroate_synth-like_sf"/>
</dbReference>
<organism evidence="11 12">
    <name type="scientific">Rohdeia mirabilis</name>
    <dbReference type="NCBI Taxonomy" id="2528008"/>
    <lineage>
        <taxon>Bacteria</taxon>
        <taxon>Pseudomonadati</taxon>
        <taxon>Planctomycetota</taxon>
        <taxon>Planctomycetia</taxon>
        <taxon>Planctomycetia incertae sedis</taxon>
        <taxon>Rohdeia</taxon>
    </lineage>
</organism>
<evidence type="ECO:0000256" key="2">
    <source>
        <dbReference type="ARBA" id="ARBA00001946"/>
    </source>
</evidence>
<proteinExistence type="predicted"/>
<evidence type="ECO:0000256" key="8">
    <source>
        <dbReference type="ARBA" id="ARBA00022909"/>
    </source>
</evidence>
<dbReference type="GO" id="GO:0046654">
    <property type="term" value="P:tetrahydrofolate biosynthetic process"/>
    <property type="evidence" value="ECO:0007669"/>
    <property type="project" value="TreeGrafter"/>
</dbReference>
<dbReference type="EMBL" id="CP036290">
    <property type="protein sequence ID" value="QDU85500.1"/>
    <property type="molecule type" value="Genomic_DNA"/>
</dbReference>
<evidence type="ECO:0000256" key="9">
    <source>
        <dbReference type="SAM" id="MobiDB-lite"/>
    </source>
</evidence>
<keyword evidence="6" id="KW-0479">Metal-binding</keyword>
<evidence type="ECO:0000256" key="3">
    <source>
        <dbReference type="ARBA" id="ARBA00004763"/>
    </source>
</evidence>
<dbReference type="GO" id="GO:0004156">
    <property type="term" value="F:dihydropteroate synthase activity"/>
    <property type="evidence" value="ECO:0007669"/>
    <property type="project" value="UniProtKB-EC"/>
</dbReference>
<keyword evidence="8" id="KW-0289">Folate biosynthesis</keyword>
<dbReference type="GO" id="GO:0046872">
    <property type="term" value="F:metal ion binding"/>
    <property type="evidence" value="ECO:0007669"/>
    <property type="project" value="UniProtKB-KW"/>
</dbReference>
<dbReference type="PANTHER" id="PTHR20941">
    <property type="entry name" value="FOLATE SYNTHESIS PROTEINS"/>
    <property type="match status" value="1"/>
</dbReference>
<dbReference type="CDD" id="cd00739">
    <property type="entry name" value="DHPS"/>
    <property type="match status" value="1"/>
</dbReference>
<comment type="pathway">
    <text evidence="3">Cofactor biosynthesis; tetrahydrofolate biosynthesis; 7,8-dihydrofolate from 2-amino-4-hydroxy-6-hydroxymethyl-7,8-dihydropteridine diphosphate and 4-aminobenzoate: step 1/2.</text>
</comment>
<keyword evidence="5 11" id="KW-0808">Transferase</keyword>
<keyword evidence="12" id="KW-1185">Reference proteome</keyword>
<feature type="compositionally biased region" description="Basic and acidic residues" evidence="9">
    <location>
        <begin position="1"/>
        <end position="16"/>
    </location>
</feature>
<evidence type="ECO:0000256" key="6">
    <source>
        <dbReference type="ARBA" id="ARBA00022723"/>
    </source>
</evidence>
<evidence type="ECO:0000259" key="10">
    <source>
        <dbReference type="PROSITE" id="PS50972"/>
    </source>
</evidence>
<accession>A0A518D1Y9</accession>
<dbReference type="InterPro" id="IPR045031">
    <property type="entry name" value="DHP_synth-like"/>
</dbReference>
<name>A0A518D1Y9_9BACT</name>
<feature type="domain" description="Pterin-binding" evidence="10">
    <location>
        <begin position="114"/>
        <end position="369"/>
    </location>
</feature>
<dbReference type="InterPro" id="IPR000489">
    <property type="entry name" value="Pterin-binding_dom"/>
</dbReference>
<comment type="cofactor">
    <cofactor evidence="2">
        <name>Mg(2+)</name>
        <dbReference type="ChEBI" id="CHEBI:18420"/>
    </cofactor>
</comment>
<dbReference type="Proteomes" id="UP000319342">
    <property type="component" value="Chromosome"/>
</dbReference>
<feature type="region of interest" description="Disordered" evidence="9">
    <location>
        <begin position="1"/>
        <end position="22"/>
    </location>
</feature>
<dbReference type="NCBIfam" id="TIGR01496">
    <property type="entry name" value="DHPS"/>
    <property type="match status" value="1"/>
</dbReference>
<gene>
    <name evidence="11" type="primary">folP</name>
    <name evidence="11" type="ORF">Pla163_26310</name>
</gene>
<evidence type="ECO:0000313" key="11">
    <source>
        <dbReference type="EMBL" id="QDU85500.1"/>
    </source>
</evidence>
<dbReference type="PROSITE" id="PS50972">
    <property type="entry name" value="PTERIN_BINDING"/>
    <property type="match status" value="1"/>
</dbReference>
<keyword evidence="7" id="KW-0460">Magnesium</keyword>
<dbReference type="RefSeq" id="WP_419185899.1">
    <property type="nucleotide sequence ID" value="NZ_CP036290.1"/>
</dbReference>
<dbReference type="PANTHER" id="PTHR20941:SF1">
    <property type="entry name" value="FOLIC ACID SYNTHESIS PROTEIN FOL1"/>
    <property type="match status" value="1"/>
</dbReference>
<dbReference type="PROSITE" id="PS00793">
    <property type="entry name" value="DHPS_2"/>
    <property type="match status" value="1"/>
</dbReference>
<protein>
    <recommendedName>
        <fullName evidence="4">dihydropteroate synthase</fullName>
        <ecNumber evidence="4">2.5.1.15</ecNumber>
    </recommendedName>
</protein>
<dbReference type="Pfam" id="PF00809">
    <property type="entry name" value="Pterin_bind"/>
    <property type="match status" value="1"/>
</dbReference>
<evidence type="ECO:0000256" key="4">
    <source>
        <dbReference type="ARBA" id="ARBA00012458"/>
    </source>
</evidence>
<reference evidence="11 12" key="1">
    <citation type="submission" date="2019-02" db="EMBL/GenBank/DDBJ databases">
        <title>Deep-cultivation of Planctomycetes and their phenomic and genomic characterization uncovers novel biology.</title>
        <authorList>
            <person name="Wiegand S."/>
            <person name="Jogler M."/>
            <person name="Boedeker C."/>
            <person name="Pinto D."/>
            <person name="Vollmers J."/>
            <person name="Rivas-Marin E."/>
            <person name="Kohn T."/>
            <person name="Peeters S.H."/>
            <person name="Heuer A."/>
            <person name="Rast P."/>
            <person name="Oberbeckmann S."/>
            <person name="Bunk B."/>
            <person name="Jeske O."/>
            <person name="Meyerdierks A."/>
            <person name="Storesund J.E."/>
            <person name="Kallscheuer N."/>
            <person name="Luecker S."/>
            <person name="Lage O.M."/>
            <person name="Pohl T."/>
            <person name="Merkel B.J."/>
            <person name="Hornburger P."/>
            <person name="Mueller R.-W."/>
            <person name="Bruemmer F."/>
            <person name="Labrenz M."/>
            <person name="Spormann A.M."/>
            <person name="Op den Camp H."/>
            <person name="Overmann J."/>
            <person name="Amann R."/>
            <person name="Jetten M.S.M."/>
            <person name="Mascher T."/>
            <person name="Medema M.H."/>
            <person name="Devos D.P."/>
            <person name="Kaster A.-K."/>
            <person name="Ovreas L."/>
            <person name="Rohde M."/>
            <person name="Galperin M.Y."/>
            <person name="Jogler C."/>
        </authorList>
    </citation>
    <scope>NUCLEOTIDE SEQUENCE [LARGE SCALE GENOMIC DNA]</scope>
    <source>
        <strain evidence="11 12">Pla163</strain>
    </source>
</reference>
<evidence type="ECO:0000256" key="1">
    <source>
        <dbReference type="ARBA" id="ARBA00000012"/>
    </source>
</evidence>